<dbReference type="PATRIC" id="fig|29488.15.peg.3787"/>
<reference evidence="2" key="1">
    <citation type="submission" date="2015-11" db="EMBL/GenBank/DDBJ databases">
        <authorList>
            <person name="Tobias N.J."/>
            <person name="Mishra B."/>
            <person name="Gupta D.K."/>
            <person name="Thines M."/>
            <person name="Stinear T.P."/>
            <person name="Bode H.B."/>
        </authorList>
    </citation>
    <scope>NUCLEOTIDE SEQUENCE [LARGE SCALE GENOMIC DNA]</scope>
    <source>
        <strain evidence="2">PB45.5</strain>
    </source>
</reference>
<dbReference type="EMBL" id="LOIC01000082">
    <property type="protein sequence ID" value="OCA53385.1"/>
    <property type="molecule type" value="Genomic_DNA"/>
</dbReference>
<organism evidence="1 2">
    <name type="scientific">Photorhabdus namnaonensis</name>
    <dbReference type="NCBI Taxonomy" id="1851568"/>
    <lineage>
        <taxon>Bacteria</taxon>
        <taxon>Pseudomonadati</taxon>
        <taxon>Pseudomonadota</taxon>
        <taxon>Gammaproteobacteria</taxon>
        <taxon>Enterobacterales</taxon>
        <taxon>Morganellaceae</taxon>
        <taxon>Photorhabdus</taxon>
    </lineage>
</organism>
<proteinExistence type="predicted"/>
<dbReference type="Proteomes" id="UP000092665">
    <property type="component" value="Unassembled WGS sequence"/>
</dbReference>
<evidence type="ECO:0000313" key="2">
    <source>
        <dbReference type="Proteomes" id="UP000092665"/>
    </source>
</evidence>
<protein>
    <submittedName>
        <fullName evidence="1">Uncharacterized protein</fullName>
    </submittedName>
</protein>
<name>A0A1B8YE77_9GAMM</name>
<sequence>MVKIADYPQMKNCAWYLAEDTELTDRDALVFYERNWKYIEEDKFEPKERQLIERLIHEQGHGFLNV</sequence>
<evidence type="ECO:0000313" key="1">
    <source>
        <dbReference type="EMBL" id="OCA53385.1"/>
    </source>
</evidence>
<keyword evidence="2" id="KW-1185">Reference proteome</keyword>
<dbReference type="RefSeq" id="WP_065391403.1">
    <property type="nucleotide sequence ID" value="NZ_CAWMQN010000082.1"/>
</dbReference>
<accession>A0A1B8YE77</accession>
<comment type="caution">
    <text evidence="1">The sequence shown here is derived from an EMBL/GenBank/DDBJ whole genome shotgun (WGS) entry which is preliminary data.</text>
</comment>
<gene>
    <name evidence="1" type="ORF">Phpb_03441</name>
</gene>
<dbReference type="AlphaFoldDB" id="A0A1B8YE77"/>